<evidence type="ECO:0000259" key="1">
    <source>
        <dbReference type="Pfam" id="PF16747"/>
    </source>
</evidence>
<dbReference type="EMBL" id="CP091511">
    <property type="protein sequence ID" value="UOO89115.1"/>
    <property type="molecule type" value="Genomic_DNA"/>
</dbReference>
<organism evidence="2 3">
    <name type="scientific">Vitreoscilla massiliensis</name>
    <dbReference type="NCBI Taxonomy" id="1689272"/>
    <lineage>
        <taxon>Bacteria</taxon>
        <taxon>Pseudomonadati</taxon>
        <taxon>Pseudomonadota</taxon>
        <taxon>Betaproteobacteria</taxon>
        <taxon>Neisseriales</taxon>
        <taxon>Neisseriaceae</taxon>
        <taxon>Vitreoscilla</taxon>
    </lineage>
</organism>
<dbReference type="Proteomes" id="UP000832011">
    <property type="component" value="Chromosome"/>
</dbReference>
<dbReference type="RefSeq" id="WP_058356819.1">
    <property type="nucleotide sequence ID" value="NZ_CABKVG010000010.1"/>
</dbReference>
<accession>A0ABY4E2V4</accession>
<keyword evidence="3" id="KW-1185">Reference proteome</keyword>
<sequence>MKKIVFFCVLNWVIQADASDRWLQLNFSDSNPVMYLDLQTLKSDKYWVKYVYKHPEKTRDLTYNISFNEYSYSCKNGSVILNASHLYYETKNSNKFIKTITFDNTFSKIESVVPGSLGESILTKVCLFTNQI</sequence>
<dbReference type="InterPro" id="IPR031939">
    <property type="entry name" value="Adhesin_E-like"/>
</dbReference>
<gene>
    <name evidence="2" type="ORF">LVJ82_16990</name>
</gene>
<proteinExistence type="predicted"/>
<protein>
    <recommendedName>
        <fullName evidence="1">Surface-adhesin protein E-like domain-containing protein</fullName>
    </recommendedName>
</protein>
<name>A0ABY4E2V4_9NEIS</name>
<feature type="domain" description="Surface-adhesin protein E-like" evidence="1">
    <location>
        <begin position="22"/>
        <end position="126"/>
    </location>
</feature>
<evidence type="ECO:0000313" key="3">
    <source>
        <dbReference type="Proteomes" id="UP000832011"/>
    </source>
</evidence>
<reference evidence="2 3" key="1">
    <citation type="journal article" date="2022" name="Res Sq">
        <title>Evolution of multicellular longitudinally dividing oral cavity symbionts (Neisseriaceae).</title>
        <authorList>
            <person name="Nyongesa S."/>
            <person name="Weber P."/>
            <person name="Bernet E."/>
            <person name="Pullido F."/>
            <person name="Nieckarz M."/>
            <person name="Delaby M."/>
            <person name="Nieves C."/>
            <person name="Viehboeck T."/>
            <person name="Krause N."/>
            <person name="Rivera-Millot A."/>
            <person name="Nakamura A."/>
            <person name="Vischer N."/>
            <person name="VanNieuwenhze M."/>
            <person name="Brun Y."/>
            <person name="Cava F."/>
            <person name="Bulgheresi S."/>
            <person name="Veyrier F."/>
        </authorList>
    </citation>
    <scope>NUCLEOTIDE SEQUENCE [LARGE SCALE GENOMIC DNA]</scope>
    <source>
        <strain evidence="2 3">SN4</strain>
    </source>
</reference>
<evidence type="ECO:0000313" key="2">
    <source>
        <dbReference type="EMBL" id="UOO89115.1"/>
    </source>
</evidence>
<dbReference type="Pfam" id="PF16747">
    <property type="entry name" value="Adhesin_E"/>
    <property type="match status" value="1"/>
</dbReference>